<dbReference type="InterPro" id="IPR009734">
    <property type="entry name" value="Myoviridae_GpU"/>
</dbReference>
<dbReference type="RefSeq" id="WP_147799674.1">
    <property type="nucleotide sequence ID" value="NZ_VPFL01000009.1"/>
</dbReference>
<name>A0A5C7EXC1_9PROT</name>
<keyword evidence="2" id="KW-1185">Reference proteome</keyword>
<organism evidence="1 2">
    <name type="scientific">Pelomicrobium methylotrophicum</name>
    <dbReference type="NCBI Taxonomy" id="2602750"/>
    <lineage>
        <taxon>Bacteria</taxon>
        <taxon>Pseudomonadati</taxon>
        <taxon>Pseudomonadota</taxon>
        <taxon>Hydrogenophilia</taxon>
        <taxon>Hydrogenophilia incertae sedis</taxon>
        <taxon>Pelomicrobium</taxon>
    </lineage>
</organism>
<dbReference type="InParanoid" id="A0A5C7EXC1"/>
<gene>
    <name evidence="1" type="ORF">FR698_07995</name>
</gene>
<dbReference type="Pfam" id="PF06995">
    <property type="entry name" value="Phage_P2_GpU"/>
    <property type="match status" value="1"/>
</dbReference>
<proteinExistence type="predicted"/>
<protein>
    <submittedName>
        <fullName evidence="1">Phage tail protein</fullName>
    </submittedName>
</protein>
<evidence type="ECO:0000313" key="1">
    <source>
        <dbReference type="EMBL" id="TXF11934.1"/>
    </source>
</evidence>
<dbReference type="OrthoDB" id="9032474at2"/>
<comment type="caution">
    <text evidence="1">The sequence shown here is derived from an EMBL/GenBank/DDBJ whole genome shotgun (WGS) entry which is preliminary data.</text>
</comment>
<evidence type="ECO:0000313" key="2">
    <source>
        <dbReference type="Proteomes" id="UP000321201"/>
    </source>
</evidence>
<dbReference type="AlphaFoldDB" id="A0A5C7EXC1"/>
<dbReference type="Proteomes" id="UP000321201">
    <property type="component" value="Unassembled WGS sequence"/>
</dbReference>
<reference evidence="1 2" key="1">
    <citation type="submission" date="2019-08" db="EMBL/GenBank/DDBJ databases">
        <title>Pelomicrobium methylotrophicum gen. nov., sp. nov. a moderately thermophilic, facultatively anaerobic, lithoautotrophic and methylotrophic bacterium isolated from a terrestrial mud volcano.</title>
        <authorList>
            <person name="Slobodkina G.B."/>
            <person name="Merkel A.Y."/>
            <person name="Slobodkin A.I."/>
        </authorList>
    </citation>
    <scope>NUCLEOTIDE SEQUENCE [LARGE SCALE GENOMIC DNA]</scope>
    <source>
        <strain evidence="1 2">SM250</strain>
    </source>
</reference>
<sequence length="308" mass="31190">MSLYATLGETELEIITWLDGLSVRYAADYAEQGLIGRKSLLQYTGHRPDEVKIDARLHASWCNPADEVRRIKERMDGREPLAFVLGTGEYRGVFVIAEAEVTATQTDGYGAAIAFELSITLREYVGDPAEPNPPGVITAGYRIPIGATGAGAFDLLADAPLASPGGLAAAVSQGIAAVAQGVQLAADVASLARMAEGSPASAALALPSLAGRVSAFGATIPVETFGEIGQMAGAVASVVTDALTVASGFAAARAQWDAAGAALGAGISALPGALYSVSAATSAMDGARGALSRLAASAATRLPVLMEA</sequence>
<dbReference type="EMBL" id="VPFL01000009">
    <property type="protein sequence ID" value="TXF11934.1"/>
    <property type="molecule type" value="Genomic_DNA"/>
</dbReference>
<accession>A0A5C7EXC1</accession>